<comment type="caution">
    <text evidence="2">The sequence shown here is derived from an EMBL/GenBank/DDBJ whole genome shotgun (WGS) entry which is preliminary data.</text>
</comment>
<evidence type="ECO:0000256" key="1">
    <source>
        <dbReference type="SAM" id="MobiDB-lite"/>
    </source>
</evidence>
<sequence length="62" mass="6799">MRNTLAIADKLQGRGTGSQVLTSGRTEAADHTQTVRENESLVTPLPYRFRGKRMSNHATVTA</sequence>
<evidence type="ECO:0000313" key="3">
    <source>
        <dbReference type="Proteomes" id="UP000638848"/>
    </source>
</evidence>
<feature type="region of interest" description="Disordered" evidence="1">
    <location>
        <begin position="15"/>
        <end position="39"/>
    </location>
</feature>
<name>A0A917LYP3_9MICC</name>
<reference evidence="2" key="2">
    <citation type="submission" date="2020-09" db="EMBL/GenBank/DDBJ databases">
        <authorList>
            <person name="Sun Q."/>
            <person name="Zhou Y."/>
        </authorList>
    </citation>
    <scope>NUCLEOTIDE SEQUENCE</scope>
    <source>
        <strain evidence="2">CGMCC 1.12187</strain>
    </source>
</reference>
<evidence type="ECO:0000313" key="2">
    <source>
        <dbReference type="EMBL" id="GGG67504.1"/>
    </source>
</evidence>
<dbReference type="AlphaFoldDB" id="A0A917LYP3"/>
<accession>A0A917LYP3</accession>
<protein>
    <submittedName>
        <fullName evidence="2">Uncharacterized protein</fullName>
    </submittedName>
</protein>
<keyword evidence="3" id="KW-1185">Reference proteome</keyword>
<proteinExistence type="predicted"/>
<dbReference type="Proteomes" id="UP000638848">
    <property type="component" value="Unassembled WGS sequence"/>
</dbReference>
<feature type="compositionally biased region" description="Basic and acidic residues" evidence="1">
    <location>
        <begin position="27"/>
        <end position="39"/>
    </location>
</feature>
<gene>
    <name evidence="2" type="ORF">GCM10011374_34740</name>
</gene>
<dbReference type="EMBL" id="BMEQ01000027">
    <property type="protein sequence ID" value="GGG67504.1"/>
    <property type="molecule type" value="Genomic_DNA"/>
</dbReference>
<reference evidence="2" key="1">
    <citation type="journal article" date="2014" name="Int. J. Syst. Evol. Microbiol.">
        <title>Complete genome sequence of Corynebacterium casei LMG S-19264T (=DSM 44701T), isolated from a smear-ripened cheese.</title>
        <authorList>
            <consortium name="US DOE Joint Genome Institute (JGI-PGF)"/>
            <person name="Walter F."/>
            <person name="Albersmeier A."/>
            <person name="Kalinowski J."/>
            <person name="Ruckert C."/>
        </authorList>
    </citation>
    <scope>NUCLEOTIDE SEQUENCE</scope>
    <source>
        <strain evidence="2">CGMCC 1.12187</strain>
    </source>
</reference>
<organism evidence="2 3">
    <name type="scientific">Kocuria dechangensis</name>
    <dbReference type="NCBI Taxonomy" id="1176249"/>
    <lineage>
        <taxon>Bacteria</taxon>
        <taxon>Bacillati</taxon>
        <taxon>Actinomycetota</taxon>
        <taxon>Actinomycetes</taxon>
        <taxon>Micrococcales</taxon>
        <taxon>Micrococcaceae</taxon>
        <taxon>Kocuria</taxon>
    </lineage>
</organism>